<dbReference type="AlphaFoldDB" id="A0A2P6SEF0"/>
<evidence type="ECO:0000313" key="3">
    <source>
        <dbReference type="Proteomes" id="UP000238479"/>
    </source>
</evidence>
<keyword evidence="3" id="KW-1185">Reference proteome</keyword>
<feature type="domain" description="RNA polymerase Rpb5 N-terminal" evidence="1">
    <location>
        <begin position="3"/>
        <end position="34"/>
    </location>
</feature>
<evidence type="ECO:0000259" key="1">
    <source>
        <dbReference type="Pfam" id="PF03871"/>
    </source>
</evidence>
<dbReference type="InterPro" id="IPR005571">
    <property type="entry name" value="RNA_pol_Rpb5_N"/>
</dbReference>
<dbReference type="EMBL" id="PDCK01000039">
    <property type="protein sequence ID" value="PRQ57057.1"/>
    <property type="molecule type" value="Genomic_DNA"/>
</dbReference>
<proteinExistence type="predicted"/>
<gene>
    <name evidence="2" type="ORF">RchiOBHm_Chr1g0344101</name>
</gene>
<evidence type="ECO:0000313" key="2">
    <source>
        <dbReference type="EMBL" id="PRQ57057.1"/>
    </source>
</evidence>
<dbReference type="GO" id="GO:0006351">
    <property type="term" value="P:DNA-templated transcription"/>
    <property type="evidence" value="ECO:0007669"/>
    <property type="project" value="InterPro"/>
</dbReference>
<organism evidence="2 3">
    <name type="scientific">Rosa chinensis</name>
    <name type="common">China rose</name>
    <dbReference type="NCBI Taxonomy" id="74649"/>
    <lineage>
        <taxon>Eukaryota</taxon>
        <taxon>Viridiplantae</taxon>
        <taxon>Streptophyta</taxon>
        <taxon>Embryophyta</taxon>
        <taxon>Tracheophyta</taxon>
        <taxon>Spermatophyta</taxon>
        <taxon>Magnoliopsida</taxon>
        <taxon>eudicotyledons</taxon>
        <taxon>Gunneridae</taxon>
        <taxon>Pentapetalae</taxon>
        <taxon>rosids</taxon>
        <taxon>fabids</taxon>
        <taxon>Rosales</taxon>
        <taxon>Rosaceae</taxon>
        <taxon>Rosoideae</taxon>
        <taxon>Rosoideae incertae sedis</taxon>
        <taxon>Rosa</taxon>
    </lineage>
</organism>
<protein>
    <submittedName>
        <fullName evidence="2">Putative RNA polymerase, Rpb5</fullName>
    </submittedName>
</protein>
<reference evidence="2 3" key="1">
    <citation type="journal article" date="2018" name="Nat. Genet.">
        <title>The Rosa genome provides new insights in the design of modern roses.</title>
        <authorList>
            <person name="Bendahmane M."/>
        </authorList>
    </citation>
    <scope>NUCLEOTIDE SEQUENCE [LARGE SCALE GENOMIC DNA]</scope>
    <source>
        <strain evidence="3">cv. Old Blush</strain>
    </source>
</reference>
<name>A0A2P6SEF0_ROSCH</name>
<accession>A0A2P6SEF0</accession>
<comment type="caution">
    <text evidence="2">The sequence shown here is derived from an EMBL/GenBank/DDBJ whole genome shotgun (WGS) entry which is preliminary data.</text>
</comment>
<dbReference type="InterPro" id="IPR036710">
    <property type="entry name" value="RNA_pol_Rpb5_N_sf"/>
</dbReference>
<dbReference type="Gramene" id="PRQ57057">
    <property type="protein sequence ID" value="PRQ57057"/>
    <property type="gene ID" value="RchiOBHm_Chr1g0344101"/>
</dbReference>
<dbReference type="GO" id="GO:0003899">
    <property type="term" value="F:DNA-directed RNA polymerase activity"/>
    <property type="evidence" value="ECO:0007669"/>
    <property type="project" value="InterPro"/>
</dbReference>
<dbReference type="Pfam" id="PF03871">
    <property type="entry name" value="RNA_pol_Rpb5_N"/>
    <property type="match status" value="1"/>
</dbReference>
<sequence length="50" mass="5957">MNRRKRGRNSDQIYVFFPKEPTVGVKTIKNYIKRLVQEDTDKGIVDFNKI</sequence>
<dbReference type="Gene3D" id="3.40.1340.10">
    <property type="entry name" value="RNA polymerase, Rpb5, N-terminal domain"/>
    <property type="match status" value="1"/>
</dbReference>
<dbReference type="GO" id="GO:0003677">
    <property type="term" value="F:DNA binding"/>
    <property type="evidence" value="ECO:0007669"/>
    <property type="project" value="InterPro"/>
</dbReference>
<dbReference type="SUPFAM" id="SSF53036">
    <property type="entry name" value="Eukaryotic RPB5 N-terminal domain"/>
    <property type="match status" value="1"/>
</dbReference>
<dbReference type="Proteomes" id="UP000238479">
    <property type="component" value="Chromosome 1"/>
</dbReference>